<keyword evidence="10 13" id="KW-0472">Membrane</keyword>
<evidence type="ECO:0000256" key="9">
    <source>
        <dbReference type="ARBA" id="ARBA00023049"/>
    </source>
</evidence>
<dbReference type="InterPro" id="IPR050083">
    <property type="entry name" value="HtpX_protease"/>
</dbReference>
<comment type="cofactor">
    <cofactor evidence="11">
        <name>Zn(2+)</name>
        <dbReference type="ChEBI" id="CHEBI:29105"/>
    </cofactor>
    <text evidence="11">Binds 1 zinc ion per subunit.</text>
</comment>
<keyword evidence="16" id="KW-1185">Reference proteome</keyword>
<sequence>MDRSTRLSPQKRALRPPRRGTLLGRWGDPRRARALRHPRENTALLVCLVVTALAVVGALNRALDGESGQPLVVLAIPALVFFVRGQLYARQRVNGVRISETQFPEAHRMVVEAARAFDLPQVPDAYVVLGNGHINAFASGHGARRFIALHSDLFEIGGRLADPEALRFIIGHEVGHIAAGHVSYWRQFGVSVADIIPGIGATLSRAQEYTADNHAHEFCPEGKEGLRVLAAGKYLYREVDFADIAARAHTDQGLFVMLVNLLSSHPVNTWRFQALTDRSRPGRLL</sequence>
<keyword evidence="8 13" id="KW-1133">Transmembrane helix</keyword>
<evidence type="ECO:0000256" key="1">
    <source>
        <dbReference type="ARBA" id="ARBA00004651"/>
    </source>
</evidence>
<evidence type="ECO:0000256" key="6">
    <source>
        <dbReference type="ARBA" id="ARBA00022801"/>
    </source>
</evidence>
<evidence type="ECO:0000256" key="10">
    <source>
        <dbReference type="ARBA" id="ARBA00023136"/>
    </source>
</evidence>
<dbReference type="Pfam" id="PF01435">
    <property type="entry name" value="Peptidase_M48"/>
    <property type="match status" value="1"/>
</dbReference>
<accession>A0ABP9GSE9</accession>
<evidence type="ECO:0000256" key="12">
    <source>
        <dbReference type="SAM" id="MobiDB-lite"/>
    </source>
</evidence>
<evidence type="ECO:0000259" key="14">
    <source>
        <dbReference type="Pfam" id="PF01435"/>
    </source>
</evidence>
<feature type="domain" description="Peptidase M48" evidence="14">
    <location>
        <begin position="102"/>
        <end position="278"/>
    </location>
</feature>
<feature type="region of interest" description="Disordered" evidence="12">
    <location>
        <begin position="1"/>
        <end position="25"/>
    </location>
</feature>
<evidence type="ECO:0000256" key="3">
    <source>
        <dbReference type="ARBA" id="ARBA00022670"/>
    </source>
</evidence>
<dbReference type="PANTHER" id="PTHR43221:SF1">
    <property type="entry name" value="PROTEASE HTPX"/>
    <property type="match status" value="1"/>
</dbReference>
<comment type="caution">
    <text evidence="15">The sequence shown here is derived from an EMBL/GenBank/DDBJ whole genome shotgun (WGS) entry which is preliminary data.</text>
</comment>
<keyword evidence="2" id="KW-1003">Cell membrane</keyword>
<keyword evidence="4 13" id="KW-0812">Transmembrane</keyword>
<protein>
    <submittedName>
        <fullName evidence="15">M48 family metallopeptidase</fullName>
    </submittedName>
</protein>
<gene>
    <name evidence="15" type="ORF">GCM10023224_36190</name>
</gene>
<dbReference type="EMBL" id="BAABIK010000021">
    <property type="protein sequence ID" value="GAA4948925.1"/>
    <property type="molecule type" value="Genomic_DNA"/>
</dbReference>
<keyword evidence="3 11" id="KW-0645">Protease</keyword>
<evidence type="ECO:0000256" key="13">
    <source>
        <dbReference type="SAM" id="Phobius"/>
    </source>
</evidence>
<evidence type="ECO:0000313" key="15">
    <source>
        <dbReference type="EMBL" id="GAA4948925.1"/>
    </source>
</evidence>
<evidence type="ECO:0000256" key="5">
    <source>
        <dbReference type="ARBA" id="ARBA00022723"/>
    </source>
</evidence>
<feature type="transmembrane region" description="Helical" evidence="13">
    <location>
        <begin position="71"/>
        <end position="89"/>
    </location>
</feature>
<comment type="similarity">
    <text evidence="11">Belongs to the peptidase M48 family.</text>
</comment>
<evidence type="ECO:0000256" key="4">
    <source>
        <dbReference type="ARBA" id="ARBA00022692"/>
    </source>
</evidence>
<evidence type="ECO:0000313" key="16">
    <source>
        <dbReference type="Proteomes" id="UP001499993"/>
    </source>
</evidence>
<keyword evidence="5" id="KW-0479">Metal-binding</keyword>
<evidence type="ECO:0000256" key="2">
    <source>
        <dbReference type="ARBA" id="ARBA00022475"/>
    </source>
</evidence>
<reference evidence="16" key="1">
    <citation type="journal article" date="2019" name="Int. J. Syst. Evol. Microbiol.">
        <title>The Global Catalogue of Microorganisms (GCM) 10K type strain sequencing project: providing services to taxonomists for standard genome sequencing and annotation.</title>
        <authorList>
            <consortium name="The Broad Institute Genomics Platform"/>
            <consortium name="The Broad Institute Genome Sequencing Center for Infectious Disease"/>
            <person name="Wu L."/>
            <person name="Ma J."/>
        </authorList>
    </citation>
    <scope>NUCLEOTIDE SEQUENCE [LARGE SCALE GENOMIC DNA]</scope>
    <source>
        <strain evidence="16">JCM 18123</strain>
    </source>
</reference>
<dbReference type="PANTHER" id="PTHR43221">
    <property type="entry name" value="PROTEASE HTPX"/>
    <property type="match status" value="1"/>
</dbReference>
<dbReference type="InterPro" id="IPR001915">
    <property type="entry name" value="Peptidase_M48"/>
</dbReference>
<organism evidence="15 16">
    <name type="scientific">Streptomonospora halophila</name>
    <dbReference type="NCBI Taxonomy" id="427369"/>
    <lineage>
        <taxon>Bacteria</taxon>
        <taxon>Bacillati</taxon>
        <taxon>Actinomycetota</taxon>
        <taxon>Actinomycetes</taxon>
        <taxon>Streptosporangiales</taxon>
        <taxon>Nocardiopsidaceae</taxon>
        <taxon>Streptomonospora</taxon>
    </lineage>
</organism>
<name>A0ABP9GSE9_9ACTN</name>
<comment type="subcellular location">
    <subcellularLocation>
        <location evidence="1">Cell membrane</location>
        <topology evidence="1">Multi-pass membrane protein</topology>
    </subcellularLocation>
</comment>
<evidence type="ECO:0000256" key="11">
    <source>
        <dbReference type="RuleBase" id="RU003983"/>
    </source>
</evidence>
<keyword evidence="9 11" id="KW-0482">Metalloprotease</keyword>
<keyword evidence="7 11" id="KW-0862">Zinc</keyword>
<dbReference type="CDD" id="cd07325">
    <property type="entry name" value="M48_Ste24p_like"/>
    <property type="match status" value="1"/>
</dbReference>
<dbReference type="Gene3D" id="3.30.2010.10">
    <property type="entry name" value="Metalloproteases ('zincins'), catalytic domain"/>
    <property type="match status" value="1"/>
</dbReference>
<evidence type="ECO:0000256" key="7">
    <source>
        <dbReference type="ARBA" id="ARBA00022833"/>
    </source>
</evidence>
<keyword evidence="6 11" id="KW-0378">Hydrolase</keyword>
<evidence type="ECO:0000256" key="8">
    <source>
        <dbReference type="ARBA" id="ARBA00022989"/>
    </source>
</evidence>
<proteinExistence type="inferred from homology"/>
<dbReference type="Proteomes" id="UP001499993">
    <property type="component" value="Unassembled WGS sequence"/>
</dbReference>
<feature type="transmembrane region" description="Helical" evidence="13">
    <location>
        <begin position="41"/>
        <end position="59"/>
    </location>
</feature>